<dbReference type="PANTHER" id="PTHR45672">
    <property type="entry name" value="PROTEIN DISULFIDE-ISOMERASE C17H9.14C-RELATED"/>
    <property type="match status" value="1"/>
</dbReference>
<dbReference type="PROSITE" id="PS51352">
    <property type="entry name" value="THIOREDOXIN_2"/>
    <property type="match status" value="2"/>
</dbReference>
<evidence type="ECO:0000256" key="9">
    <source>
        <dbReference type="RuleBase" id="RU004208"/>
    </source>
</evidence>
<comment type="similarity">
    <text evidence="2 9">Belongs to the protein disulfide isomerase family.</text>
</comment>
<dbReference type="NCBIfam" id="TIGR01126">
    <property type="entry name" value="pdi_dom"/>
    <property type="match status" value="1"/>
</dbReference>
<organism evidence="12 13">
    <name type="scientific">Golovinomyces cichoracearum</name>
    <dbReference type="NCBI Taxonomy" id="62708"/>
    <lineage>
        <taxon>Eukaryota</taxon>
        <taxon>Fungi</taxon>
        <taxon>Dikarya</taxon>
        <taxon>Ascomycota</taxon>
        <taxon>Pezizomycotina</taxon>
        <taxon>Leotiomycetes</taxon>
        <taxon>Erysiphales</taxon>
        <taxon>Erysiphaceae</taxon>
        <taxon>Golovinomyces</taxon>
    </lineage>
</organism>
<feature type="domain" description="Thioredoxin" evidence="11">
    <location>
        <begin position="6"/>
        <end position="133"/>
    </location>
</feature>
<feature type="signal peptide" evidence="10">
    <location>
        <begin position="1"/>
        <end position="20"/>
    </location>
</feature>
<evidence type="ECO:0000256" key="5">
    <source>
        <dbReference type="ARBA" id="ARBA00022737"/>
    </source>
</evidence>
<evidence type="ECO:0000256" key="7">
    <source>
        <dbReference type="ARBA" id="ARBA00023235"/>
    </source>
</evidence>
<dbReference type="Proteomes" id="UP000283383">
    <property type="component" value="Unassembled WGS sequence"/>
</dbReference>
<dbReference type="Gene3D" id="1.20.1150.12">
    <property type="entry name" value="Endoplasmic reticulum resident protein 29, C-terminal domain"/>
    <property type="match status" value="1"/>
</dbReference>
<dbReference type="CDD" id="cd02998">
    <property type="entry name" value="PDI_a_ERp38"/>
    <property type="match status" value="1"/>
</dbReference>
<dbReference type="InterPro" id="IPR011679">
    <property type="entry name" value="ERp29_C"/>
</dbReference>
<keyword evidence="4 10" id="KW-0732">Signal</keyword>
<dbReference type="SUPFAM" id="SSF47933">
    <property type="entry name" value="ERP29 C domain-like"/>
    <property type="match status" value="1"/>
</dbReference>
<keyword evidence="13" id="KW-1185">Reference proteome</keyword>
<evidence type="ECO:0000256" key="8">
    <source>
        <dbReference type="ARBA" id="ARBA00023284"/>
    </source>
</evidence>
<accession>A0A420HKJ5</accession>
<dbReference type="Pfam" id="PF00085">
    <property type="entry name" value="Thioredoxin"/>
    <property type="match status" value="2"/>
</dbReference>
<keyword evidence="6" id="KW-1015">Disulfide bond</keyword>
<dbReference type="PRINTS" id="PR00421">
    <property type="entry name" value="THIOREDOXIN"/>
</dbReference>
<comment type="catalytic activity">
    <reaction evidence="1">
        <text>Catalyzes the rearrangement of -S-S- bonds in proteins.</text>
        <dbReference type="EC" id="5.3.4.1"/>
    </reaction>
</comment>
<evidence type="ECO:0000256" key="1">
    <source>
        <dbReference type="ARBA" id="ARBA00001182"/>
    </source>
</evidence>
<gene>
    <name evidence="12" type="ORF">GcM3_185006</name>
</gene>
<dbReference type="PROSITE" id="PS00194">
    <property type="entry name" value="THIOREDOXIN_1"/>
    <property type="match status" value="1"/>
</dbReference>
<evidence type="ECO:0000256" key="6">
    <source>
        <dbReference type="ARBA" id="ARBA00023157"/>
    </source>
</evidence>
<sequence length="370" mass="41107">MYFNRLLLWGLAIVFPTVQSDSPSAVIDLTSSNFDDLALNGKPFFIEFFAPWCGHCKALAPDWEKLAQDFAFAQDKIVIAKVDAQAEKSLGTRFGIQGFPTIKFFDGKSETPEDYNGGRDLESLTEFVEGKTGVRTKKTKAPPSHVLILDDSSFKSEISSNKDVFVAFTTPRCGHCKKLAPTWEQIAEDFSRESDVVIAKVDAEADNSKDTAKDQEINSYPTIKFYPKGTIEPEIYKGGRTEEEFVTYLNEKTGTHREPGGGLDATAGTIENLDSLISELIDGSDIKKVSEKVTKAASTIDEGVKYNYASYYVRILQKLAGTKDFATTELARLSKIMQKGGLAPEKYDEFTIKTNILRKFSKKPSEKSEL</sequence>
<dbReference type="STRING" id="62708.A0A420HKJ5"/>
<dbReference type="PANTHER" id="PTHR45672:SF11">
    <property type="entry name" value="PROTEIN DISULFIDE-ISOMERASE C17H9.14C"/>
    <property type="match status" value="1"/>
</dbReference>
<protein>
    <recommendedName>
        <fullName evidence="3">protein disulfide-isomerase</fullName>
        <ecNumber evidence="3">5.3.4.1</ecNumber>
    </recommendedName>
</protein>
<dbReference type="GO" id="GO:0005783">
    <property type="term" value="C:endoplasmic reticulum"/>
    <property type="evidence" value="ECO:0007669"/>
    <property type="project" value="InterPro"/>
</dbReference>
<evidence type="ECO:0000313" key="13">
    <source>
        <dbReference type="Proteomes" id="UP000283383"/>
    </source>
</evidence>
<evidence type="ECO:0000256" key="10">
    <source>
        <dbReference type="SAM" id="SignalP"/>
    </source>
</evidence>
<dbReference type="InterPro" id="IPR051063">
    <property type="entry name" value="PDI"/>
</dbReference>
<dbReference type="GO" id="GO:0003756">
    <property type="term" value="F:protein disulfide isomerase activity"/>
    <property type="evidence" value="ECO:0007669"/>
    <property type="project" value="UniProtKB-EC"/>
</dbReference>
<evidence type="ECO:0000256" key="2">
    <source>
        <dbReference type="ARBA" id="ARBA00006347"/>
    </source>
</evidence>
<dbReference type="CDD" id="cd00238">
    <property type="entry name" value="ERp29c"/>
    <property type="match status" value="1"/>
</dbReference>
<keyword evidence="7 12" id="KW-0413">Isomerase</keyword>
<evidence type="ECO:0000256" key="3">
    <source>
        <dbReference type="ARBA" id="ARBA00012723"/>
    </source>
</evidence>
<dbReference type="InterPro" id="IPR013766">
    <property type="entry name" value="Thioredoxin_domain"/>
</dbReference>
<evidence type="ECO:0000313" key="12">
    <source>
        <dbReference type="EMBL" id="RKF57942.1"/>
    </source>
</evidence>
<feature type="chain" id="PRO_5019508114" description="protein disulfide-isomerase" evidence="10">
    <location>
        <begin position="21"/>
        <end position="370"/>
    </location>
</feature>
<dbReference type="GO" id="GO:0006457">
    <property type="term" value="P:protein folding"/>
    <property type="evidence" value="ECO:0007669"/>
    <property type="project" value="TreeGrafter"/>
</dbReference>
<proteinExistence type="inferred from homology"/>
<dbReference type="EMBL" id="MCBQ01018530">
    <property type="protein sequence ID" value="RKF57942.1"/>
    <property type="molecule type" value="Genomic_DNA"/>
</dbReference>
<comment type="caution">
    <text evidence="12">The sequence shown here is derived from an EMBL/GenBank/DDBJ whole genome shotgun (WGS) entry which is preliminary data.</text>
</comment>
<dbReference type="AlphaFoldDB" id="A0A420HKJ5"/>
<dbReference type="Pfam" id="PF07749">
    <property type="entry name" value="ERp29"/>
    <property type="match status" value="1"/>
</dbReference>
<name>A0A420HKJ5_9PEZI</name>
<dbReference type="Gene3D" id="3.40.30.10">
    <property type="entry name" value="Glutaredoxin"/>
    <property type="match status" value="2"/>
</dbReference>
<keyword evidence="8" id="KW-0676">Redox-active center</keyword>
<dbReference type="InterPro" id="IPR005788">
    <property type="entry name" value="PDI_thioredoxin-like_dom"/>
</dbReference>
<dbReference type="InterPro" id="IPR036249">
    <property type="entry name" value="Thioredoxin-like_sf"/>
</dbReference>
<dbReference type="InterPro" id="IPR036356">
    <property type="entry name" value="ERp29_C_sf"/>
</dbReference>
<reference evidence="12 13" key="1">
    <citation type="journal article" date="2018" name="BMC Genomics">
        <title>Comparative genome analyses reveal sequence features reflecting distinct modes of host-adaptation between dicot and monocot powdery mildew.</title>
        <authorList>
            <person name="Wu Y."/>
            <person name="Ma X."/>
            <person name="Pan Z."/>
            <person name="Kale S.D."/>
            <person name="Song Y."/>
            <person name="King H."/>
            <person name="Zhang Q."/>
            <person name="Presley C."/>
            <person name="Deng X."/>
            <person name="Wei C.I."/>
            <person name="Xiao S."/>
        </authorList>
    </citation>
    <scope>NUCLEOTIDE SEQUENCE [LARGE SCALE GENOMIC DNA]</scope>
    <source>
        <strain evidence="12">UMSG3</strain>
    </source>
</reference>
<evidence type="ECO:0000259" key="11">
    <source>
        <dbReference type="PROSITE" id="PS51352"/>
    </source>
</evidence>
<keyword evidence="5" id="KW-0677">Repeat</keyword>
<dbReference type="EC" id="5.3.4.1" evidence="3"/>
<feature type="domain" description="Thioredoxin" evidence="11">
    <location>
        <begin position="135"/>
        <end position="254"/>
    </location>
</feature>
<dbReference type="InterPro" id="IPR017937">
    <property type="entry name" value="Thioredoxin_CS"/>
</dbReference>
<dbReference type="SUPFAM" id="SSF52833">
    <property type="entry name" value="Thioredoxin-like"/>
    <property type="match status" value="2"/>
</dbReference>
<evidence type="ECO:0000256" key="4">
    <source>
        <dbReference type="ARBA" id="ARBA00022729"/>
    </source>
</evidence>